<keyword evidence="1" id="KW-1133">Transmembrane helix</keyword>
<proteinExistence type="predicted"/>
<organism evidence="2 3">
    <name type="scientific">Peredibacter starrii</name>
    <dbReference type="NCBI Taxonomy" id="28202"/>
    <lineage>
        <taxon>Bacteria</taxon>
        <taxon>Pseudomonadati</taxon>
        <taxon>Bdellovibrionota</taxon>
        <taxon>Bacteriovoracia</taxon>
        <taxon>Bacteriovoracales</taxon>
        <taxon>Bacteriovoracaceae</taxon>
        <taxon>Peredibacter</taxon>
    </lineage>
</organism>
<accession>A0AAX4HKB0</accession>
<reference evidence="2 3" key="1">
    <citation type="submission" date="2023-11" db="EMBL/GenBank/DDBJ databases">
        <title>Peredibacter starrii A3.12.</title>
        <authorList>
            <person name="Mitchell R.J."/>
        </authorList>
    </citation>
    <scope>NUCLEOTIDE SEQUENCE [LARGE SCALE GENOMIC DNA]</scope>
    <source>
        <strain evidence="2 3">A3.12</strain>
    </source>
</reference>
<keyword evidence="1" id="KW-0812">Transmembrane</keyword>
<dbReference type="KEGG" id="psti:SOO65_13200"/>
<dbReference type="EMBL" id="CP139487">
    <property type="protein sequence ID" value="WPU63646.1"/>
    <property type="molecule type" value="Genomic_DNA"/>
</dbReference>
<sequence length="71" mass="8340">MLRFIRNKKGQTAIEYLLVLTVSITIGIIFTKKMKDYLIENPNSVIGKQLNILKNTFDQDPKCKYCRYQLI</sequence>
<feature type="transmembrane region" description="Helical" evidence="1">
    <location>
        <begin position="12"/>
        <end position="30"/>
    </location>
</feature>
<protein>
    <recommendedName>
        <fullName evidence="4">Flp family type IVb pilin</fullName>
    </recommendedName>
</protein>
<dbReference type="RefSeq" id="WP_321390729.1">
    <property type="nucleotide sequence ID" value="NZ_CP139487.1"/>
</dbReference>
<dbReference type="Proteomes" id="UP001324634">
    <property type="component" value="Chromosome"/>
</dbReference>
<keyword evidence="3" id="KW-1185">Reference proteome</keyword>
<dbReference type="AlphaFoldDB" id="A0AAX4HKB0"/>
<gene>
    <name evidence="2" type="ORF">SOO65_13200</name>
</gene>
<evidence type="ECO:0000256" key="1">
    <source>
        <dbReference type="SAM" id="Phobius"/>
    </source>
</evidence>
<evidence type="ECO:0000313" key="3">
    <source>
        <dbReference type="Proteomes" id="UP001324634"/>
    </source>
</evidence>
<evidence type="ECO:0008006" key="4">
    <source>
        <dbReference type="Google" id="ProtNLM"/>
    </source>
</evidence>
<keyword evidence="1" id="KW-0472">Membrane</keyword>
<evidence type="ECO:0000313" key="2">
    <source>
        <dbReference type="EMBL" id="WPU63646.1"/>
    </source>
</evidence>
<name>A0AAX4HKB0_9BACT</name>